<evidence type="ECO:0000313" key="2">
    <source>
        <dbReference type="EnsemblPlants" id="AES60261"/>
    </source>
</evidence>
<keyword evidence="3" id="KW-1185">Reference proteome</keyword>
<gene>
    <name evidence="1" type="ordered locus">MTR_1g042810</name>
</gene>
<reference evidence="1 3" key="1">
    <citation type="journal article" date="2011" name="Nature">
        <title>The Medicago genome provides insight into the evolution of rhizobial symbioses.</title>
        <authorList>
            <person name="Young N.D."/>
            <person name="Debelle F."/>
            <person name="Oldroyd G.E."/>
            <person name="Geurts R."/>
            <person name="Cannon S.B."/>
            <person name="Udvardi M.K."/>
            <person name="Benedito V.A."/>
            <person name="Mayer K.F."/>
            <person name="Gouzy J."/>
            <person name="Schoof H."/>
            <person name="Van de Peer Y."/>
            <person name="Proost S."/>
            <person name="Cook D.R."/>
            <person name="Meyers B.C."/>
            <person name="Spannagl M."/>
            <person name="Cheung F."/>
            <person name="De Mita S."/>
            <person name="Krishnakumar V."/>
            <person name="Gundlach H."/>
            <person name="Zhou S."/>
            <person name="Mudge J."/>
            <person name="Bharti A.K."/>
            <person name="Murray J.D."/>
            <person name="Naoumkina M.A."/>
            <person name="Rosen B."/>
            <person name="Silverstein K.A."/>
            <person name="Tang H."/>
            <person name="Rombauts S."/>
            <person name="Zhao P.X."/>
            <person name="Zhou P."/>
            <person name="Barbe V."/>
            <person name="Bardou P."/>
            <person name="Bechner M."/>
            <person name="Bellec A."/>
            <person name="Berger A."/>
            <person name="Berges H."/>
            <person name="Bidwell S."/>
            <person name="Bisseling T."/>
            <person name="Choisne N."/>
            <person name="Couloux A."/>
            <person name="Denny R."/>
            <person name="Deshpande S."/>
            <person name="Dai X."/>
            <person name="Doyle J.J."/>
            <person name="Dudez A.M."/>
            <person name="Farmer A.D."/>
            <person name="Fouteau S."/>
            <person name="Franken C."/>
            <person name="Gibelin C."/>
            <person name="Gish J."/>
            <person name="Goldstein S."/>
            <person name="Gonzalez A.J."/>
            <person name="Green P.J."/>
            <person name="Hallab A."/>
            <person name="Hartog M."/>
            <person name="Hua A."/>
            <person name="Humphray S.J."/>
            <person name="Jeong D.H."/>
            <person name="Jing Y."/>
            <person name="Jocker A."/>
            <person name="Kenton S.M."/>
            <person name="Kim D.J."/>
            <person name="Klee K."/>
            <person name="Lai H."/>
            <person name="Lang C."/>
            <person name="Lin S."/>
            <person name="Macmil S.L."/>
            <person name="Magdelenat G."/>
            <person name="Matthews L."/>
            <person name="McCorrison J."/>
            <person name="Monaghan E.L."/>
            <person name="Mun J.H."/>
            <person name="Najar F.Z."/>
            <person name="Nicholson C."/>
            <person name="Noirot C."/>
            <person name="O'Bleness M."/>
            <person name="Paule C.R."/>
            <person name="Poulain J."/>
            <person name="Prion F."/>
            <person name="Qin B."/>
            <person name="Qu C."/>
            <person name="Retzel E.F."/>
            <person name="Riddle C."/>
            <person name="Sallet E."/>
            <person name="Samain S."/>
            <person name="Samson N."/>
            <person name="Sanders I."/>
            <person name="Saurat O."/>
            <person name="Scarpelli C."/>
            <person name="Schiex T."/>
            <person name="Segurens B."/>
            <person name="Severin A.J."/>
            <person name="Sherrier D.J."/>
            <person name="Shi R."/>
            <person name="Sims S."/>
            <person name="Singer S.R."/>
            <person name="Sinharoy S."/>
            <person name="Sterck L."/>
            <person name="Viollet A."/>
            <person name="Wang B.B."/>
            <person name="Wang K."/>
            <person name="Wang M."/>
            <person name="Wang X."/>
            <person name="Warfsmann J."/>
            <person name="Weissenbach J."/>
            <person name="White D.D."/>
            <person name="White J.D."/>
            <person name="Wiley G.B."/>
            <person name="Wincker P."/>
            <person name="Xing Y."/>
            <person name="Yang L."/>
            <person name="Yao Z."/>
            <person name="Ying F."/>
            <person name="Zhai J."/>
            <person name="Zhou L."/>
            <person name="Zuber A."/>
            <person name="Denarie J."/>
            <person name="Dixon R.A."/>
            <person name="May G.D."/>
            <person name="Schwartz D.C."/>
            <person name="Rogers J."/>
            <person name="Quetier F."/>
            <person name="Town C.D."/>
            <person name="Roe B.A."/>
        </authorList>
    </citation>
    <scope>NUCLEOTIDE SEQUENCE [LARGE SCALE GENOMIC DNA]</scope>
    <source>
        <strain evidence="1">A17</strain>
        <strain evidence="2 3">cv. Jemalong A17</strain>
    </source>
</reference>
<organism evidence="1 3">
    <name type="scientific">Medicago truncatula</name>
    <name type="common">Barrel medic</name>
    <name type="synonym">Medicago tribuloides</name>
    <dbReference type="NCBI Taxonomy" id="3880"/>
    <lineage>
        <taxon>Eukaryota</taxon>
        <taxon>Viridiplantae</taxon>
        <taxon>Streptophyta</taxon>
        <taxon>Embryophyta</taxon>
        <taxon>Tracheophyta</taxon>
        <taxon>Spermatophyta</taxon>
        <taxon>Magnoliopsida</taxon>
        <taxon>eudicotyledons</taxon>
        <taxon>Gunneridae</taxon>
        <taxon>Pentapetalae</taxon>
        <taxon>rosids</taxon>
        <taxon>fabids</taxon>
        <taxon>Fabales</taxon>
        <taxon>Fabaceae</taxon>
        <taxon>Papilionoideae</taxon>
        <taxon>50 kb inversion clade</taxon>
        <taxon>NPAAA clade</taxon>
        <taxon>Hologalegina</taxon>
        <taxon>IRL clade</taxon>
        <taxon>Trifolieae</taxon>
        <taxon>Medicago</taxon>
    </lineage>
</organism>
<evidence type="ECO:0000313" key="3">
    <source>
        <dbReference type="Proteomes" id="UP000002051"/>
    </source>
</evidence>
<dbReference type="AlphaFoldDB" id="G7I4N5"/>
<reference evidence="1 3" key="2">
    <citation type="journal article" date="2014" name="BMC Genomics">
        <title>An improved genome release (version Mt4.0) for the model legume Medicago truncatula.</title>
        <authorList>
            <person name="Tang H."/>
            <person name="Krishnakumar V."/>
            <person name="Bidwell S."/>
            <person name="Rosen B."/>
            <person name="Chan A."/>
            <person name="Zhou S."/>
            <person name="Gentzbittel L."/>
            <person name="Childs K.L."/>
            <person name="Yandell M."/>
            <person name="Gundlach H."/>
            <person name="Mayer K.F."/>
            <person name="Schwartz D.C."/>
            <person name="Town C.D."/>
        </authorList>
    </citation>
    <scope>GENOME REANNOTATION</scope>
    <source>
        <strain evidence="2 3">cv. Jemalong A17</strain>
    </source>
</reference>
<dbReference type="HOGENOM" id="CLU_2870947_0_0_1"/>
<dbReference type="EMBL" id="CM001217">
    <property type="protein sequence ID" value="AES60261.1"/>
    <property type="molecule type" value="Genomic_DNA"/>
</dbReference>
<dbReference type="PaxDb" id="3880-AES60261"/>
<name>G7I4N5_MEDTR</name>
<sequence>MESIKFVMAITFQAKWKQVAGGGVWLGTLKYVPPQSLKFDYLRCQFKWDNLASKNKWVVNFKCK</sequence>
<protein>
    <submittedName>
        <fullName evidence="1 2">Uncharacterized protein</fullName>
    </submittedName>
</protein>
<accession>G7I4N5</accession>
<reference evidence="2" key="3">
    <citation type="submission" date="2015-04" db="UniProtKB">
        <authorList>
            <consortium name="EnsemblPlants"/>
        </authorList>
    </citation>
    <scope>IDENTIFICATION</scope>
    <source>
        <strain evidence="2">cv. Jemalong A17</strain>
    </source>
</reference>
<evidence type="ECO:0000313" key="1">
    <source>
        <dbReference type="EMBL" id="AES60261.1"/>
    </source>
</evidence>
<dbReference type="Proteomes" id="UP000002051">
    <property type="component" value="Unassembled WGS sequence"/>
</dbReference>
<dbReference type="EnsemblPlants" id="AES60261">
    <property type="protein sequence ID" value="AES60261"/>
    <property type="gene ID" value="MTR_1g042810"/>
</dbReference>
<proteinExistence type="predicted"/>